<dbReference type="Pfam" id="PF16473">
    <property type="entry name" value="Rv2179c-like"/>
    <property type="match status" value="1"/>
</dbReference>
<reference evidence="3 4" key="1">
    <citation type="submission" date="2016-11" db="EMBL/GenBank/DDBJ databases">
        <title>Draft genome sequences of five Shigatoxin-producing Escherichia coli isolates harboring the new recently described Subtilase cytotoxin allelic variant subAB2-3.</title>
        <authorList>
            <person name="Tasara T."/>
            <person name="Fierz L."/>
            <person name="Klumpp J."/>
            <person name="Schmidt H."/>
            <person name="Stephan R."/>
        </authorList>
    </citation>
    <scope>NUCLEOTIDE SEQUENCE [LARGE SCALE GENOMIC DNA]</scope>
    <source>
        <strain evidence="3 4">453</strain>
    </source>
</reference>
<dbReference type="InterPro" id="IPR036397">
    <property type="entry name" value="RNaseH_sf"/>
</dbReference>
<evidence type="ECO:0000259" key="1">
    <source>
        <dbReference type="Pfam" id="PF16473"/>
    </source>
</evidence>
<dbReference type="EMBL" id="AATCLQ010000039">
    <property type="protein sequence ID" value="EFJ6483602.1"/>
    <property type="molecule type" value="Genomic_DNA"/>
</dbReference>
<name>A0AAN3HBU3_ECOLX</name>
<dbReference type="InterPro" id="IPR012337">
    <property type="entry name" value="RNaseH-like_sf"/>
</dbReference>
<dbReference type="SUPFAM" id="SSF53098">
    <property type="entry name" value="Ribonuclease H-like"/>
    <property type="match status" value="1"/>
</dbReference>
<dbReference type="Proteomes" id="UP000711811">
    <property type="component" value="Unassembled WGS sequence"/>
</dbReference>
<evidence type="ECO:0000313" key="5">
    <source>
        <dbReference type="Proteomes" id="UP000711811"/>
    </source>
</evidence>
<evidence type="ECO:0000313" key="2">
    <source>
        <dbReference type="EMBL" id="EFJ6483602.1"/>
    </source>
</evidence>
<accession>A0AAN3HBU3</accession>
<protein>
    <submittedName>
        <fullName evidence="2">3'-5' exoribonuclease</fullName>
    </submittedName>
</protein>
<dbReference type="Proteomes" id="UP000186595">
    <property type="component" value="Unassembled WGS sequence"/>
</dbReference>
<dbReference type="Gene3D" id="3.30.420.10">
    <property type="entry name" value="Ribonuclease H-like superfamily/Ribonuclease H"/>
    <property type="match status" value="1"/>
</dbReference>
<evidence type="ECO:0000313" key="3">
    <source>
        <dbReference type="EMBL" id="OKB72853.1"/>
    </source>
</evidence>
<dbReference type="EMBL" id="MPGR01000001">
    <property type="protein sequence ID" value="OKB72853.1"/>
    <property type="molecule type" value="Genomic_DNA"/>
</dbReference>
<dbReference type="RefSeq" id="WP_033805595.1">
    <property type="nucleotide sequence ID" value="NZ_BDLJ01000058.1"/>
</dbReference>
<reference evidence="2" key="2">
    <citation type="submission" date="2020-02" db="EMBL/GenBank/DDBJ databases">
        <authorList>
            <person name="Ashton P.M."/>
            <person name="Dallman T."/>
            <person name="Nair S."/>
            <person name="De Pinna E."/>
            <person name="Peters T."/>
            <person name="Grant K."/>
        </authorList>
    </citation>
    <scope>NUCLEOTIDE SEQUENCE</scope>
    <source>
        <strain evidence="2">93335</strain>
    </source>
</reference>
<sequence length="191" mass="21566">MNDLMIDTETTGTSHHSGIISFAAAFFNPDTGDKGDSIYLRLDWVSATRNGAVIDPETFCFWLEQSTETRLEAVRKDECVSERDGTYALINFIEQHADIRRVRVWAKSPVFDCSLIRDMCDRSIGVNASAEMLWPFWNERDVRTVEGLATHLGIPLPYTRKDVTHHALNDVMGQIRNVTTVFAALRGVTEV</sequence>
<proteinExistence type="predicted"/>
<dbReference type="InterPro" id="IPR033390">
    <property type="entry name" value="Rv2179c-like"/>
</dbReference>
<dbReference type="GO" id="GO:0003676">
    <property type="term" value="F:nucleic acid binding"/>
    <property type="evidence" value="ECO:0007669"/>
    <property type="project" value="InterPro"/>
</dbReference>
<comment type="caution">
    <text evidence="2">The sequence shown here is derived from an EMBL/GenBank/DDBJ whole genome shotgun (WGS) entry which is preliminary data.</text>
</comment>
<dbReference type="AlphaFoldDB" id="A0AAN3HBU3"/>
<feature type="domain" description="3'-5' exoribonuclease Rv2179c-like" evidence="1">
    <location>
        <begin position="2"/>
        <end position="181"/>
    </location>
</feature>
<organism evidence="2 5">
    <name type="scientific">Escherichia coli</name>
    <dbReference type="NCBI Taxonomy" id="562"/>
    <lineage>
        <taxon>Bacteria</taxon>
        <taxon>Pseudomonadati</taxon>
        <taxon>Pseudomonadota</taxon>
        <taxon>Gammaproteobacteria</taxon>
        <taxon>Enterobacterales</taxon>
        <taxon>Enterobacteriaceae</taxon>
        <taxon>Escherichia</taxon>
    </lineage>
</organism>
<evidence type="ECO:0000313" key="4">
    <source>
        <dbReference type="Proteomes" id="UP000186595"/>
    </source>
</evidence>
<gene>
    <name evidence="2" type="ORF">A2J79_004007</name>
    <name evidence="3" type="ORF">BMT50_08775</name>
</gene>